<accession>A0AAP2G4X6</accession>
<dbReference type="InterPro" id="IPR020603">
    <property type="entry name" value="MraZ_dom"/>
</dbReference>
<feature type="domain" description="SpoVT-AbrB" evidence="8">
    <location>
        <begin position="83"/>
        <end position="126"/>
    </location>
</feature>
<comment type="subcellular location">
    <subcellularLocation>
        <location evidence="7">Cytoplasm</location>
        <location evidence="7">Nucleoid</location>
    </subcellularLocation>
</comment>
<reference evidence="9 10" key="1">
    <citation type="submission" date="2021-05" db="EMBL/GenBank/DDBJ databases">
        <authorList>
            <person name="Zhang Z.D."/>
            <person name="Osman G."/>
        </authorList>
    </citation>
    <scope>NUCLEOTIDE SEQUENCE [LARGE SCALE GENOMIC DNA]</scope>
    <source>
        <strain evidence="9 10">KCTC 32217</strain>
    </source>
</reference>
<evidence type="ECO:0000313" key="9">
    <source>
        <dbReference type="EMBL" id="MBS9523943.1"/>
    </source>
</evidence>
<dbReference type="Gene3D" id="3.40.1550.20">
    <property type="entry name" value="Transcriptional regulator MraZ domain"/>
    <property type="match status" value="1"/>
</dbReference>
<name>A0AAP2G4X6_9BACT</name>
<dbReference type="PANTHER" id="PTHR34701:SF1">
    <property type="entry name" value="TRANSCRIPTIONAL REGULATOR MRAZ"/>
    <property type="match status" value="1"/>
</dbReference>
<dbReference type="GO" id="GO:0003700">
    <property type="term" value="F:DNA-binding transcription factor activity"/>
    <property type="evidence" value="ECO:0007669"/>
    <property type="project" value="UniProtKB-UniRule"/>
</dbReference>
<evidence type="ECO:0000256" key="7">
    <source>
        <dbReference type="HAMAP-Rule" id="MF_01008"/>
    </source>
</evidence>
<evidence type="ECO:0000256" key="6">
    <source>
        <dbReference type="ARBA" id="ARBA00023163"/>
    </source>
</evidence>
<dbReference type="InterPro" id="IPR007159">
    <property type="entry name" value="SpoVT-AbrB_dom"/>
</dbReference>
<evidence type="ECO:0000256" key="4">
    <source>
        <dbReference type="ARBA" id="ARBA00023015"/>
    </source>
</evidence>
<protein>
    <recommendedName>
        <fullName evidence="1 7">Transcriptional regulator MraZ</fullName>
    </recommendedName>
</protein>
<comment type="caution">
    <text evidence="9">The sequence shown here is derived from an EMBL/GenBank/DDBJ whole genome shotgun (WGS) entry which is preliminary data.</text>
</comment>
<organism evidence="9 10">
    <name type="scientific">Litoribacter ruber</name>
    <dbReference type="NCBI Taxonomy" id="702568"/>
    <lineage>
        <taxon>Bacteria</taxon>
        <taxon>Pseudomonadati</taxon>
        <taxon>Bacteroidota</taxon>
        <taxon>Cytophagia</taxon>
        <taxon>Cytophagales</taxon>
        <taxon>Cyclobacteriaceae</taxon>
        <taxon>Litoribacter</taxon>
    </lineage>
</organism>
<dbReference type="InterPro" id="IPR035642">
    <property type="entry name" value="MraZ_N"/>
</dbReference>
<comment type="subunit">
    <text evidence="7">Forms oligomers.</text>
</comment>
<dbReference type="SUPFAM" id="SSF89447">
    <property type="entry name" value="AbrB/MazE/MraZ-like"/>
    <property type="match status" value="1"/>
</dbReference>
<keyword evidence="6 7" id="KW-0804">Transcription</keyword>
<dbReference type="InterPro" id="IPR037914">
    <property type="entry name" value="SpoVT-AbrB_sf"/>
</dbReference>
<proteinExistence type="inferred from homology"/>
<dbReference type="InterPro" id="IPR035644">
    <property type="entry name" value="MraZ_C"/>
</dbReference>
<dbReference type="GO" id="GO:0000976">
    <property type="term" value="F:transcription cis-regulatory region binding"/>
    <property type="evidence" value="ECO:0007669"/>
    <property type="project" value="TreeGrafter"/>
</dbReference>
<dbReference type="GO" id="GO:0005737">
    <property type="term" value="C:cytoplasm"/>
    <property type="evidence" value="ECO:0007669"/>
    <property type="project" value="UniProtKB-UniRule"/>
</dbReference>
<dbReference type="RefSeq" id="WP_213944813.1">
    <property type="nucleotide sequence ID" value="NZ_JAHCMY010000003.1"/>
</dbReference>
<evidence type="ECO:0000256" key="5">
    <source>
        <dbReference type="ARBA" id="ARBA00023125"/>
    </source>
</evidence>
<dbReference type="AlphaFoldDB" id="A0AAP2G4X6"/>
<keyword evidence="2 7" id="KW-0963">Cytoplasm</keyword>
<dbReference type="InterPro" id="IPR003444">
    <property type="entry name" value="MraZ"/>
</dbReference>
<dbReference type="InterPro" id="IPR038619">
    <property type="entry name" value="MraZ_sf"/>
</dbReference>
<keyword evidence="3" id="KW-0677">Repeat</keyword>
<dbReference type="PANTHER" id="PTHR34701">
    <property type="entry name" value="TRANSCRIPTIONAL REGULATOR MRAZ"/>
    <property type="match status" value="1"/>
</dbReference>
<dbReference type="GO" id="GO:2000143">
    <property type="term" value="P:negative regulation of DNA-templated transcription initiation"/>
    <property type="evidence" value="ECO:0007669"/>
    <property type="project" value="TreeGrafter"/>
</dbReference>
<evidence type="ECO:0000256" key="1">
    <source>
        <dbReference type="ARBA" id="ARBA00013860"/>
    </source>
</evidence>
<dbReference type="GO" id="GO:0009295">
    <property type="term" value="C:nucleoid"/>
    <property type="evidence" value="ECO:0007669"/>
    <property type="project" value="UniProtKB-SubCell"/>
</dbReference>
<dbReference type="EMBL" id="JAHCMY010000003">
    <property type="protein sequence ID" value="MBS9523943.1"/>
    <property type="molecule type" value="Genomic_DNA"/>
</dbReference>
<gene>
    <name evidence="7" type="primary">mraZ</name>
    <name evidence="9" type="ORF">KI659_07940</name>
</gene>
<keyword evidence="5 7" id="KW-0238">DNA-binding</keyword>
<keyword evidence="4 7" id="KW-0805">Transcription regulation</keyword>
<dbReference type="HAMAP" id="MF_01008">
    <property type="entry name" value="MraZ"/>
    <property type="match status" value="1"/>
</dbReference>
<feature type="domain" description="SpoVT-AbrB" evidence="8">
    <location>
        <begin position="7"/>
        <end position="53"/>
    </location>
</feature>
<evidence type="ECO:0000313" key="10">
    <source>
        <dbReference type="Proteomes" id="UP001319104"/>
    </source>
</evidence>
<sequence>MANFLSTFECKLDAKGRLVLPAKFKAALPEVQGGELILNLDKSGCVEIHVANDYQRRIGAKISNLDEFDPKAKALRRVLMARVSEVELDSAGRMLVPKNVLVHAGIDREAVLVGVGRYIEMWSPERFKESQNSLSEEEEAELIAKYLSQ</sequence>
<evidence type="ECO:0000256" key="3">
    <source>
        <dbReference type="ARBA" id="ARBA00022737"/>
    </source>
</evidence>
<evidence type="ECO:0000259" key="8">
    <source>
        <dbReference type="PROSITE" id="PS51740"/>
    </source>
</evidence>
<dbReference type="Pfam" id="PF02381">
    <property type="entry name" value="MraZ"/>
    <property type="match status" value="2"/>
</dbReference>
<dbReference type="Proteomes" id="UP001319104">
    <property type="component" value="Unassembled WGS sequence"/>
</dbReference>
<comment type="similarity">
    <text evidence="7">Belongs to the MraZ family.</text>
</comment>
<keyword evidence="10" id="KW-1185">Reference proteome</keyword>
<dbReference type="CDD" id="cd16321">
    <property type="entry name" value="MraZ_C"/>
    <property type="match status" value="1"/>
</dbReference>
<evidence type="ECO:0000256" key="2">
    <source>
        <dbReference type="ARBA" id="ARBA00022490"/>
    </source>
</evidence>
<dbReference type="PROSITE" id="PS51740">
    <property type="entry name" value="SPOVT_ABRB"/>
    <property type="match status" value="2"/>
</dbReference>
<dbReference type="CDD" id="cd16320">
    <property type="entry name" value="MraZ_N"/>
    <property type="match status" value="1"/>
</dbReference>